<keyword evidence="7" id="KW-1185">Reference proteome</keyword>
<comment type="catalytic activity">
    <reaction evidence="1 4">
        <text>[protein]-peptidylproline (omega=180) = [protein]-peptidylproline (omega=0)</text>
        <dbReference type="Rhea" id="RHEA:16237"/>
        <dbReference type="Rhea" id="RHEA-COMP:10747"/>
        <dbReference type="Rhea" id="RHEA-COMP:10748"/>
        <dbReference type="ChEBI" id="CHEBI:83833"/>
        <dbReference type="ChEBI" id="CHEBI:83834"/>
        <dbReference type="EC" id="5.2.1.8"/>
    </reaction>
</comment>
<accession>A0ABP7HCG5</accession>
<evidence type="ECO:0000259" key="5">
    <source>
        <dbReference type="PROSITE" id="PS50059"/>
    </source>
</evidence>
<dbReference type="SUPFAM" id="SSF54534">
    <property type="entry name" value="FKBP-like"/>
    <property type="match status" value="1"/>
</dbReference>
<name>A0ABP7HCG5_9FLAO</name>
<evidence type="ECO:0000256" key="3">
    <source>
        <dbReference type="ARBA" id="ARBA00023110"/>
    </source>
</evidence>
<proteinExistence type="predicted"/>
<reference evidence="7" key="1">
    <citation type="journal article" date="2019" name="Int. J. Syst. Evol. Microbiol.">
        <title>The Global Catalogue of Microorganisms (GCM) 10K type strain sequencing project: providing services to taxonomists for standard genome sequencing and annotation.</title>
        <authorList>
            <consortium name="The Broad Institute Genomics Platform"/>
            <consortium name="The Broad Institute Genome Sequencing Center for Infectious Disease"/>
            <person name="Wu L."/>
            <person name="Ma J."/>
        </authorList>
    </citation>
    <scope>NUCLEOTIDE SEQUENCE [LARGE SCALE GENOMIC DNA]</scope>
    <source>
        <strain evidence="7">JCM 17525</strain>
    </source>
</reference>
<evidence type="ECO:0000256" key="1">
    <source>
        <dbReference type="ARBA" id="ARBA00000971"/>
    </source>
</evidence>
<dbReference type="PROSITE" id="PS00018">
    <property type="entry name" value="EF_HAND_1"/>
    <property type="match status" value="1"/>
</dbReference>
<dbReference type="Proteomes" id="UP001501456">
    <property type="component" value="Unassembled WGS sequence"/>
</dbReference>
<sequence>MNLRKLTLATLSIITIVISCNNDDDETYYTVPDRDRTEVYNEDIAKIEEYLQTHFYNYEDFDFSDPYGVANDDFEIVFDTIAGDNSDKTPLIDQVGYKVAFSYSDEIAYRLYYLKVREGQGKELYPTDQAFLDYEGSRLTDGYVFDSTANPTLLNLTTVSTTTTGVIDGFRQGLTEFKTATEVSDNGDGTDAYRGFGIGAIFIPSGLGYFSSPTTTIPAYSSLIFKIGLKGSVHTDYDFDGVPSYLEDLNADDDAYTDDTDGDLVANFIDNDDDGDGVLTIDEVEVKSYTEDETMTPFASQADAQTYFDNNAEANEYFVSIVESNDGTIITLNTVVLTDSNNDGTPDYLDSSVN</sequence>
<evidence type="ECO:0000313" key="6">
    <source>
        <dbReference type="EMBL" id="GAA3784732.1"/>
    </source>
</evidence>
<keyword evidence="3 4" id="KW-0697">Rotamase</keyword>
<feature type="domain" description="PPIase FKBP-type" evidence="5">
    <location>
        <begin position="127"/>
        <end position="233"/>
    </location>
</feature>
<dbReference type="PROSITE" id="PS50059">
    <property type="entry name" value="FKBP_PPIASE"/>
    <property type="match status" value="1"/>
</dbReference>
<dbReference type="EMBL" id="BAABBI010000001">
    <property type="protein sequence ID" value="GAA3784732.1"/>
    <property type="molecule type" value="Genomic_DNA"/>
</dbReference>
<dbReference type="InterPro" id="IPR018247">
    <property type="entry name" value="EF_Hand_1_Ca_BS"/>
</dbReference>
<dbReference type="Gene3D" id="3.10.50.40">
    <property type="match status" value="1"/>
</dbReference>
<gene>
    <name evidence="6" type="ORF">GCM10022271_16470</name>
</gene>
<dbReference type="PROSITE" id="PS51257">
    <property type="entry name" value="PROKAR_LIPOPROTEIN"/>
    <property type="match status" value="1"/>
</dbReference>
<evidence type="ECO:0000256" key="4">
    <source>
        <dbReference type="PROSITE-ProRule" id="PRU00277"/>
    </source>
</evidence>
<dbReference type="InterPro" id="IPR001179">
    <property type="entry name" value="PPIase_FKBP_dom"/>
</dbReference>
<organism evidence="6 7">
    <name type="scientific">Corallibacter vietnamensis</name>
    <dbReference type="NCBI Taxonomy" id="904130"/>
    <lineage>
        <taxon>Bacteria</taxon>
        <taxon>Pseudomonadati</taxon>
        <taxon>Bacteroidota</taxon>
        <taxon>Flavobacteriia</taxon>
        <taxon>Flavobacteriales</taxon>
        <taxon>Flavobacteriaceae</taxon>
        <taxon>Corallibacter</taxon>
    </lineage>
</organism>
<protein>
    <recommendedName>
        <fullName evidence="2 4">peptidylprolyl isomerase</fullName>
        <ecNumber evidence="2 4">5.2.1.8</ecNumber>
    </recommendedName>
</protein>
<dbReference type="EC" id="5.2.1.8" evidence="2 4"/>
<evidence type="ECO:0000256" key="2">
    <source>
        <dbReference type="ARBA" id="ARBA00013194"/>
    </source>
</evidence>
<keyword evidence="4 6" id="KW-0413">Isomerase</keyword>
<comment type="caution">
    <text evidence="6">The sequence shown here is derived from an EMBL/GenBank/DDBJ whole genome shotgun (WGS) entry which is preliminary data.</text>
</comment>
<dbReference type="RefSeq" id="WP_344729225.1">
    <property type="nucleotide sequence ID" value="NZ_BAABBI010000001.1"/>
</dbReference>
<evidence type="ECO:0000313" key="7">
    <source>
        <dbReference type="Proteomes" id="UP001501456"/>
    </source>
</evidence>
<dbReference type="InterPro" id="IPR046357">
    <property type="entry name" value="PPIase_dom_sf"/>
</dbReference>
<dbReference type="GO" id="GO:0016853">
    <property type="term" value="F:isomerase activity"/>
    <property type="evidence" value="ECO:0007669"/>
    <property type="project" value="UniProtKB-KW"/>
</dbReference>